<feature type="compositionally biased region" description="Basic and acidic residues" evidence="1">
    <location>
        <begin position="162"/>
        <end position="171"/>
    </location>
</feature>
<evidence type="ECO:0000313" key="2">
    <source>
        <dbReference type="EMBL" id="CAA9550234.1"/>
    </source>
</evidence>
<gene>
    <name evidence="2" type="ORF">AVDCRST_MAG49-1720</name>
</gene>
<dbReference type="EC" id="1.5.1.3" evidence="2"/>
<feature type="non-terminal residue" evidence="2">
    <location>
        <position position="183"/>
    </location>
</feature>
<feature type="compositionally biased region" description="Basic and acidic residues" evidence="1">
    <location>
        <begin position="1"/>
        <end position="22"/>
    </location>
</feature>
<reference evidence="2" key="1">
    <citation type="submission" date="2020-02" db="EMBL/GenBank/DDBJ databases">
        <authorList>
            <person name="Meier V. D."/>
        </authorList>
    </citation>
    <scope>NUCLEOTIDE SEQUENCE</scope>
    <source>
        <strain evidence="2">AVDCRST_MAG49</strain>
    </source>
</reference>
<dbReference type="EMBL" id="CADCWG010000109">
    <property type="protein sequence ID" value="CAA9550234.1"/>
    <property type="molecule type" value="Genomic_DNA"/>
</dbReference>
<feature type="region of interest" description="Disordered" evidence="1">
    <location>
        <begin position="1"/>
        <end position="183"/>
    </location>
</feature>
<sequence length="183" mass="19427">VAGDRGHDDVAGRLCQRPERRGGSPLSGLGGDAAVRASASGDPIDGGGGDGPPLLRDGQRRLHGLRVSGAALCPHPPGPRTGSEGSERPADLHLRHRGDRARGRSGEGRRGRPRRDGRRRCRHHPPVHRGRSGGRVAHRPPLGPPRRRSPVVRPFGQPADRPGVDRGERVAGRHAPAVSREAL</sequence>
<keyword evidence="2" id="KW-0560">Oxidoreductase</keyword>
<name>A0A6J4UL59_9BACT</name>
<protein>
    <submittedName>
        <fullName evidence="2">Dihydrofolate reductase</fullName>
        <ecNumber evidence="2">1.5.1.3</ecNumber>
    </submittedName>
</protein>
<feature type="compositionally biased region" description="Basic residues" evidence="1">
    <location>
        <begin position="111"/>
        <end position="138"/>
    </location>
</feature>
<accession>A0A6J4UL59</accession>
<dbReference type="GO" id="GO:0004146">
    <property type="term" value="F:dihydrofolate reductase activity"/>
    <property type="evidence" value="ECO:0007669"/>
    <property type="project" value="UniProtKB-EC"/>
</dbReference>
<feature type="non-terminal residue" evidence="2">
    <location>
        <position position="1"/>
    </location>
</feature>
<feature type="compositionally biased region" description="Basic and acidic residues" evidence="1">
    <location>
        <begin position="100"/>
        <end position="110"/>
    </location>
</feature>
<evidence type="ECO:0000256" key="1">
    <source>
        <dbReference type="SAM" id="MobiDB-lite"/>
    </source>
</evidence>
<organism evidence="2">
    <name type="scientific">uncultured Thermomicrobiales bacterium</name>
    <dbReference type="NCBI Taxonomy" id="1645740"/>
    <lineage>
        <taxon>Bacteria</taxon>
        <taxon>Pseudomonadati</taxon>
        <taxon>Thermomicrobiota</taxon>
        <taxon>Thermomicrobia</taxon>
        <taxon>Thermomicrobiales</taxon>
        <taxon>environmental samples</taxon>
    </lineage>
</organism>
<proteinExistence type="predicted"/>
<dbReference type="AlphaFoldDB" id="A0A6J4UL59"/>